<protein>
    <recommendedName>
        <fullName evidence="14">Chemotaxis protein</fullName>
    </recommendedName>
</protein>
<dbReference type="GO" id="GO:0006935">
    <property type="term" value="P:chemotaxis"/>
    <property type="evidence" value="ECO:0007669"/>
    <property type="project" value="InterPro"/>
</dbReference>
<dbReference type="PRINTS" id="PR00260">
    <property type="entry name" value="CHEMTRNSDUCR"/>
</dbReference>
<evidence type="ECO:0000256" key="7">
    <source>
        <dbReference type="ARBA" id="ARBA00029447"/>
    </source>
</evidence>
<dbReference type="InterPro" id="IPR004089">
    <property type="entry name" value="MCPsignal_dom"/>
</dbReference>
<feature type="domain" description="Methyl-accepting transducer" evidence="10">
    <location>
        <begin position="300"/>
        <end position="557"/>
    </location>
</feature>
<evidence type="ECO:0000256" key="6">
    <source>
        <dbReference type="ARBA" id="ARBA00023224"/>
    </source>
</evidence>
<evidence type="ECO:0008006" key="14">
    <source>
        <dbReference type="Google" id="ProtNLM"/>
    </source>
</evidence>
<dbReference type="CDD" id="cd11386">
    <property type="entry name" value="MCP_signal"/>
    <property type="match status" value="1"/>
</dbReference>
<organism evidence="12 13">
    <name type="scientific">Bacillus solimangrovi</name>
    <dbReference type="NCBI Taxonomy" id="1305675"/>
    <lineage>
        <taxon>Bacteria</taxon>
        <taxon>Bacillati</taxon>
        <taxon>Bacillota</taxon>
        <taxon>Bacilli</taxon>
        <taxon>Bacillales</taxon>
        <taxon>Bacillaceae</taxon>
        <taxon>Bacillus</taxon>
    </lineage>
</organism>
<dbReference type="PROSITE" id="PS50885">
    <property type="entry name" value="HAMP"/>
    <property type="match status" value="1"/>
</dbReference>
<evidence type="ECO:0000256" key="3">
    <source>
        <dbReference type="ARBA" id="ARBA00022692"/>
    </source>
</evidence>
<dbReference type="Gene3D" id="1.10.287.950">
    <property type="entry name" value="Methyl-accepting chemotaxis protein"/>
    <property type="match status" value="1"/>
</dbReference>
<comment type="subcellular location">
    <subcellularLocation>
        <location evidence="1">Cell membrane</location>
        <topology evidence="1">Multi-pass membrane protein</topology>
    </subcellularLocation>
</comment>
<dbReference type="GO" id="GO:0005886">
    <property type="term" value="C:plasma membrane"/>
    <property type="evidence" value="ECO:0007669"/>
    <property type="project" value="UniProtKB-SubCell"/>
</dbReference>
<sequence>MLKKSLFAQIITITALLILFVSATLGGTSYWFSQNELTKSGKLDLRHLGEGVIPVLEHLNEQVESGYITLEEAQEKARLKLIGPKVEGNDQLFYDYSKSPYTYKQDGYIFGYNSVGEVAVHPTLPTGKNMFEAEGGKYKSLINELFNNSKQANVADRYVEFDYYKPGETKLSPKVAYTIYYEPWDWSLVAAAYEDELFESAGLLKLVTFAVSLLTLALSIIIMYFLLHKKLSALREITRGTARVADGHLDVEKITYESADEVGRTASAFNKMTDQLRNLVQNMQTVGQSTSQASHELSAFSEETTASSEEIGRAINEITNGTVSQATDIESINHRTESLAETMKDLTMKNTEILDLTGQSQQAVENGQKQIVTLQETNASSQGAIGNIDQVVQHLNAGVRKISNIVTTIEDVAKQTNLLALNASIEAARAGEHGKGFAVVAEEVRKLAEETNNATGEVHSMIKEIEEQTFESVSEMARTIEISQLLDGAVTDTENEFAVISTTIENIVQAINESSDAILSVGHSIDSLFESIQSVSATSEQTSAASEEVMASVHEQINAVRNTSSQAEALQQLSETLNDLIKRFDV</sequence>
<keyword evidence="6 8" id="KW-0807">Transducer</keyword>
<dbReference type="SMART" id="SM00283">
    <property type="entry name" value="MA"/>
    <property type="match status" value="1"/>
</dbReference>
<dbReference type="OrthoDB" id="9810264at2"/>
<comment type="caution">
    <text evidence="12">The sequence shown here is derived from an EMBL/GenBank/DDBJ whole genome shotgun (WGS) entry which is preliminary data.</text>
</comment>
<dbReference type="InterPro" id="IPR004090">
    <property type="entry name" value="Chemotax_Me-accpt_rcpt"/>
</dbReference>
<keyword evidence="5 9" id="KW-0472">Membrane</keyword>
<evidence type="ECO:0000313" key="13">
    <source>
        <dbReference type="Proteomes" id="UP000095209"/>
    </source>
</evidence>
<dbReference type="CDD" id="cd06225">
    <property type="entry name" value="HAMP"/>
    <property type="match status" value="1"/>
</dbReference>
<dbReference type="STRING" id="1305675.BFG57_07000"/>
<dbReference type="RefSeq" id="WP_069718879.1">
    <property type="nucleotide sequence ID" value="NZ_MJEH01000064.1"/>
</dbReference>
<keyword evidence="4 9" id="KW-1133">Transmembrane helix</keyword>
<dbReference type="SMART" id="SM00304">
    <property type="entry name" value="HAMP"/>
    <property type="match status" value="1"/>
</dbReference>
<dbReference type="PANTHER" id="PTHR32089">
    <property type="entry name" value="METHYL-ACCEPTING CHEMOTAXIS PROTEIN MCPB"/>
    <property type="match status" value="1"/>
</dbReference>
<dbReference type="InterPro" id="IPR033480">
    <property type="entry name" value="sCache_2"/>
</dbReference>
<comment type="similarity">
    <text evidence="7">Belongs to the methyl-accepting chemotaxis (MCP) protein family.</text>
</comment>
<evidence type="ECO:0000256" key="2">
    <source>
        <dbReference type="ARBA" id="ARBA00022475"/>
    </source>
</evidence>
<gene>
    <name evidence="12" type="ORF">BFG57_07000</name>
</gene>
<dbReference type="AlphaFoldDB" id="A0A1E5LAK4"/>
<evidence type="ECO:0000256" key="4">
    <source>
        <dbReference type="ARBA" id="ARBA00022989"/>
    </source>
</evidence>
<evidence type="ECO:0000256" key="5">
    <source>
        <dbReference type="ARBA" id="ARBA00023136"/>
    </source>
</evidence>
<dbReference type="Pfam" id="PF00015">
    <property type="entry name" value="MCPsignal"/>
    <property type="match status" value="1"/>
</dbReference>
<dbReference type="GO" id="GO:0004888">
    <property type="term" value="F:transmembrane signaling receptor activity"/>
    <property type="evidence" value="ECO:0007669"/>
    <property type="project" value="InterPro"/>
</dbReference>
<evidence type="ECO:0000259" key="11">
    <source>
        <dbReference type="PROSITE" id="PS50885"/>
    </source>
</evidence>
<dbReference type="Proteomes" id="UP000095209">
    <property type="component" value="Unassembled WGS sequence"/>
</dbReference>
<dbReference type="SUPFAM" id="SSF58104">
    <property type="entry name" value="Methyl-accepting chemotaxis protein (MCP) signaling domain"/>
    <property type="match status" value="1"/>
</dbReference>
<proteinExistence type="inferred from homology"/>
<feature type="domain" description="HAMP" evidence="11">
    <location>
        <begin position="228"/>
        <end position="281"/>
    </location>
</feature>
<evidence type="ECO:0000259" key="10">
    <source>
        <dbReference type="PROSITE" id="PS50111"/>
    </source>
</evidence>
<dbReference type="Gene3D" id="3.30.450.20">
    <property type="entry name" value="PAS domain"/>
    <property type="match status" value="1"/>
</dbReference>
<accession>A0A1E5LAK4</accession>
<feature type="transmembrane region" description="Helical" evidence="9">
    <location>
        <begin position="206"/>
        <end position="227"/>
    </location>
</feature>
<dbReference type="PANTHER" id="PTHR32089:SF112">
    <property type="entry name" value="LYSOZYME-LIKE PROTEIN-RELATED"/>
    <property type="match status" value="1"/>
</dbReference>
<evidence type="ECO:0000256" key="1">
    <source>
        <dbReference type="ARBA" id="ARBA00004651"/>
    </source>
</evidence>
<dbReference type="Pfam" id="PF00672">
    <property type="entry name" value="HAMP"/>
    <property type="match status" value="1"/>
</dbReference>
<reference evidence="12 13" key="1">
    <citation type="submission" date="2016-08" db="EMBL/GenBank/DDBJ databases">
        <title>Genome of Bacillus solimangrovi GH2-4.</title>
        <authorList>
            <person name="Lim S."/>
            <person name="Kim B.-C."/>
        </authorList>
    </citation>
    <scope>NUCLEOTIDE SEQUENCE [LARGE SCALE GENOMIC DNA]</scope>
    <source>
        <strain evidence="12 13">GH2-4</strain>
    </source>
</reference>
<dbReference type="PROSITE" id="PS50111">
    <property type="entry name" value="CHEMOTAXIS_TRANSDUC_2"/>
    <property type="match status" value="1"/>
</dbReference>
<evidence type="ECO:0000256" key="9">
    <source>
        <dbReference type="SAM" id="Phobius"/>
    </source>
</evidence>
<evidence type="ECO:0000256" key="8">
    <source>
        <dbReference type="PROSITE-ProRule" id="PRU00284"/>
    </source>
</evidence>
<dbReference type="InterPro" id="IPR003660">
    <property type="entry name" value="HAMP_dom"/>
</dbReference>
<dbReference type="GO" id="GO:0007165">
    <property type="term" value="P:signal transduction"/>
    <property type="evidence" value="ECO:0007669"/>
    <property type="project" value="UniProtKB-KW"/>
</dbReference>
<keyword evidence="2" id="KW-1003">Cell membrane</keyword>
<dbReference type="EMBL" id="MJEH01000064">
    <property type="protein sequence ID" value="OEH91112.1"/>
    <property type="molecule type" value="Genomic_DNA"/>
</dbReference>
<keyword evidence="3 9" id="KW-0812">Transmembrane</keyword>
<evidence type="ECO:0000313" key="12">
    <source>
        <dbReference type="EMBL" id="OEH91112.1"/>
    </source>
</evidence>
<dbReference type="Gene3D" id="6.10.340.10">
    <property type="match status" value="1"/>
</dbReference>
<name>A0A1E5LAK4_9BACI</name>
<dbReference type="SMART" id="SM01049">
    <property type="entry name" value="Cache_2"/>
    <property type="match status" value="1"/>
</dbReference>
<dbReference type="Pfam" id="PF17200">
    <property type="entry name" value="sCache_2"/>
    <property type="match status" value="1"/>
</dbReference>
<keyword evidence="13" id="KW-1185">Reference proteome</keyword>